<evidence type="ECO:0000313" key="2">
    <source>
        <dbReference type="EMBL" id="KAK9076698.1"/>
    </source>
</evidence>
<accession>A0AAP0DP89</accession>
<protein>
    <submittedName>
        <fullName evidence="2">Uncharacterized protein</fullName>
    </submittedName>
</protein>
<gene>
    <name evidence="2" type="ORF">SSX86_005032</name>
</gene>
<comment type="caution">
    <text evidence="2">The sequence shown here is derived from an EMBL/GenBank/DDBJ whole genome shotgun (WGS) entry which is preliminary data.</text>
</comment>
<sequence length="322" mass="36419">MKCVREIPNVFRNNNEAIMKLLKATLLVLFVVFSICLIVLSAAFRGGQPSWWWSAHHPDCLIQYQNITQPPTEISHVLFGISGSVHTWVERRRYSELWWQPNVTHGFVWMDEQPDPKQFSSHSNSLLPYKVSEDVSKLKINVGSSPAVRIARIVVESFKLGLPDVRWFVMGDDDTVFFPDNLVSVLSKYDHREMYYVGGCSESVEQDVRHSYDMAFGGGGFAVSYPLAAELARIFNGCLERYRSFYGSDERMRACVSELGVSLTKEPGFHQTLEEGEVDGAVGDRERRELDGVDDDLGAFWFQEEEVDGGGGEEEEDGCDHA</sequence>
<keyword evidence="1" id="KW-0472">Membrane</keyword>
<proteinExistence type="predicted"/>
<dbReference type="EMBL" id="JBCNJP010000007">
    <property type="protein sequence ID" value="KAK9076698.1"/>
    <property type="molecule type" value="Genomic_DNA"/>
</dbReference>
<name>A0AAP0DP89_9ASTR</name>
<dbReference type="InterPro" id="IPR006740">
    <property type="entry name" value="DUF604"/>
</dbReference>
<keyword evidence="1" id="KW-1133">Transmembrane helix</keyword>
<dbReference type="AlphaFoldDB" id="A0AAP0DP89"/>
<evidence type="ECO:0000313" key="3">
    <source>
        <dbReference type="Proteomes" id="UP001408789"/>
    </source>
</evidence>
<dbReference type="Proteomes" id="UP001408789">
    <property type="component" value="Unassembled WGS sequence"/>
</dbReference>
<feature type="transmembrane region" description="Helical" evidence="1">
    <location>
        <begin position="21"/>
        <end position="44"/>
    </location>
</feature>
<keyword evidence="1" id="KW-0812">Transmembrane</keyword>
<reference evidence="2 3" key="1">
    <citation type="submission" date="2024-04" db="EMBL/GenBank/DDBJ databases">
        <title>The reference genome of an endangered Asteraceae, Deinandra increscens subsp. villosa, native to the Central Coast of California.</title>
        <authorList>
            <person name="Guilliams M."/>
            <person name="Hasenstab-Lehman K."/>
            <person name="Meyer R."/>
            <person name="Mcevoy S."/>
        </authorList>
    </citation>
    <scope>NUCLEOTIDE SEQUENCE [LARGE SCALE GENOMIC DNA]</scope>
    <source>
        <tissue evidence="2">Leaf</tissue>
    </source>
</reference>
<keyword evidence="3" id="KW-1185">Reference proteome</keyword>
<evidence type="ECO:0000256" key="1">
    <source>
        <dbReference type="SAM" id="Phobius"/>
    </source>
</evidence>
<dbReference type="PANTHER" id="PTHR10811">
    <property type="entry name" value="FRINGE-RELATED"/>
    <property type="match status" value="1"/>
</dbReference>
<dbReference type="Gene3D" id="3.90.550.50">
    <property type="match status" value="1"/>
</dbReference>
<dbReference type="Pfam" id="PF04646">
    <property type="entry name" value="DUF604"/>
    <property type="match status" value="1"/>
</dbReference>
<organism evidence="2 3">
    <name type="scientific">Deinandra increscens subsp. villosa</name>
    <dbReference type="NCBI Taxonomy" id="3103831"/>
    <lineage>
        <taxon>Eukaryota</taxon>
        <taxon>Viridiplantae</taxon>
        <taxon>Streptophyta</taxon>
        <taxon>Embryophyta</taxon>
        <taxon>Tracheophyta</taxon>
        <taxon>Spermatophyta</taxon>
        <taxon>Magnoliopsida</taxon>
        <taxon>eudicotyledons</taxon>
        <taxon>Gunneridae</taxon>
        <taxon>Pentapetalae</taxon>
        <taxon>asterids</taxon>
        <taxon>campanulids</taxon>
        <taxon>Asterales</taxon>
        <taxon>Asteraceae</taxon>
        <taxon>Asteroideae</taxon>
        <taxon>Heliantheae alliance</taxon>
        <taxon>Madieae</taxon>
        <taxon>Madiinae</taxon>
        <taxon>Deinandra</taxon>
    </lineage>
</organism>